<dbReference type="Pfam" id="PF07676">
    <property type="entry name" value="PD40"/>
    <property type="match status" value="2"/>
</dbReference>
<dbReference type="Proteomes" id="UP000712080">
    <property type="component" value="Unassembled WGS sequence"/>
</dbReference>
<feature type="signal peptide" evidence="5">
    <location>
        <begin position="1"/>
        <end position="21"/>
    </location>
</feature>
<dbReference type="InterPro" id="IPR036737">
    <property type="entry name" value="OmpA-like_sf"/>
</dbReference>
<dbReference type="AlphaFoldDB" id="A0A972JHE4"/>
<evidence type="ECO:0000256" key="2">
    <source>
        <dbReference type="ARBA" id="ARBA00023136"/>
    </source>
</evidence>
<dbReference type="SUPFAM" id="SSF82171">
    <property type="entry name" value="DPP6 N-terminal domain-like"/>
    <property type="match status" value="1"/>
</dbReference>
<evidence type="ECO:0000256" key="1">
    <source>
        <dbReference type="ARBA" id="ARBA00004442"/>
    </source>
</evidence>
<dbReference type="InterPro" id="IPR011042">
    <property type="entry name" value="6-blade_b-propeller_TolB-like"/>
</dbReference>
<dbReference type="SUPFAM" id="SSF49478">
    <property type="entry name" value="Cna protein B-type domain"/>
    <property type="match status" value="1"/>
</dbReference>
<dbReference type="SUPFAM" id="SSF103088">
    <property type="entry name" value="OmpA-like"/>
    <property type="match status" value="1"/>
</dbReference>
<keyword evidence="3" id="KW-0998">Cell outer membrane</keyword>
<dbReference type="InterPro" id="IPR050330">
    <property type="entry name" value="Bact_OuterMem_StrucFunc"/>
</dbReference>
<dbReference type="PRINTS" id="PR01021">
    <property type="entry name" value="OMPADOMAIN"/>
</dbReference>
<feature type="domain" description="OmpA-like" evidence="6">
    <location>
        <begin position="526"/>
        <end position="647"/>
    </location>
</feature>
<keyword evidence="5" id="KW-0732">Signal</keyword>
<dbReference type="InterPro" id="IPR006664">
    <property type="entry name" value="OMP_bac"/>
</dbReference>
<dbReference type="Gene3D" id="2.120.10.30">
    <property type="entry name" value="TolB, C-terminal domain"/>
    <property type="match status" value="1"/>
</dbReference>
<protein>
    <submittedName>
        <fullName evidence="7">OmpA family protein</fullName>
    </submittedName>
</protein>
<comment type="subcellular location">
    <subcellularLocation>
        <location evidence="1">Cell outer membrane</location>
    </subcellularLocation>
</comment>
<dbReference type="PANTHER" id="PTHR30329:SF21">
    <property type="entry name" value="LIPOPROTEIN YIAD-RELATED"/>
    <property type="match status" value="1"/>
</dbReference>
<dbReference type="Pfam" id="PF00691">
    <property type="entry name" value="OmpA"/>
    <property type="match status" value="1"/>
</dbReference>
<dbReference type="InterPro" id="IPR011990">
    <property type="entry name" value="TPR-like_helical_dom_sf"/>
</dbReference>
<dbReference type="Pfam" id="PF13620">
    <property type="entry name" value="CarboxypepD_reg"/>
    <property type="match status" value="1"/>
</dbReference>
<reference evidence="7" key="1">
    <citation type="submission" date="2020-02" db="EMBL/GenBank/DDBJ databases">
        <title>Flavobacterium sp. genome.</title>
        <authorList>
            <person name="Jung H.S."/>
            <person name="Baek J.H."/>
            <person name="Jeon C.O."/>
        </authorList>
    </citation>
    <scope>NUCLEOTIDE SEQUENCE</scope>
    <source>
        <strain evidence="7">SE-s28</strain>
    </source>
</reference>
<name>A0A972JHE4_9FLAO</name>
<evidence type="ECO:0000256" key="3">
    <source>
        <dbReference type="ARBA" id="ARBA00023237"/>
    </source>
</evidence>
<dbReference type="GO" id="GO:0009279">
    <property type="term" value="C:cell outer membrane"/>
    <property type="evidence" value="ECO:0007669"/>
    <property type="project" value="UniProtKB-SubCell"/>
</dbReference>
<dbReference type="Gene3D" id="2.60.40.1120">
    <property type="entry name" value="Carboxypeptidase-like, regulatory domain"/>
    <property type="match status" value="1"/>
</dbReference>
<keyword evidence="2 4" id="KW-0472">Membrane</keyword>
<dbReference type="Gene3D" id="1.25.40.10">
    <property type="entry name" value="Tetratricopeptide repeat domain"/>
    <property type="match status" value="1"/>
</dbReference>
<evidence type="ECO:0000256" key="5">
    <source>
        <dbReference type="SAM" id="SignalP"/>
    </source>
</evidence>
<gene>
    <name evidence="7" type="ORF">G6047_14030</name>
</gene>
<accession>A0A972JHE4</accession>
<keyword evidence="8" id="KW-1185">Reference proteome</keyword>
<comment type="caution">
    <text evidence="7">The sequence shown here is derived from an EMBL/GenBank/DDBJ whole genome shotgun (WGS) entry which is preliminary data.</text>
</comment>
<dbReference type="SUPFAM" id="SSF48452">
    <property type="entry name" value="TPR-like"/>
    <property type="match status" value="1"/>
</dbReference>
<proteinExistence type="predicted"/>
<evidence type="ECO:0000313" key="8">
    <source>
        <dbReference type="Proteomes" id="UP000712080"/>
    </source>
</evidence>
<feature type="chain" id="PRO_5036687234" evidence="5">
    <location>
        <begin position="22"/>
        <end position="647"/>
    </location>
</feature>
<dbReference type="InterPro" id="IPR011659">
    <property type="entry name" value="WD40"/>
</dbReference>
<dbReference type="RefSeq" id="WP_169528243.1">
    <property type="nucleotide sequence ID" value="NZ_JAAMPU010000107.1"/>
</dbReference>
<evidence type="ECO:0000313" key="7">
    <source>
        <dbReference type="EMBL" id="NMH29156.1"/>
    </source>
</evidence>
<dbReference type="PROSITE" id="PS51123">
    <property type="entry name" value="OMPA_2"/>
    <property type="match status" value="1"/>
</dbReference>
<dbReference type="EMBL" id="JAAMPU010000107">
    <property type="protein sequence ID" value="NMH29156.1"/>
    <property type="molecule type" value="Genomic_DNA"/>
</dbReference>
<dbReference type="Gene3D" id="3.30.1330.60">
    <property type="entry name" value="OmpA-like domain"/>
    <property type="match status" value="1"/>
</dbReference>
<organism evidence="7 8">
    <name type="scientific">Flavobacterium silvaticum</name>
    <dbReference type="NCBI Taxonomy" id="1852020"/>
    <lineage>
        <taxon>Bacteria</taxon>
        <taxon>Pseudomonadati</taxon>
        <taxon>Bacteroidota</taxon>
        <taxon>Flavobacteriia</taxon>
        <taxon>Flavobacteriales</taxon>
        <taxon>Flavobacteriaceae</taxon>
        <taxon>Flavobacterium</taxon>
    </lineage>
</organism>
<dbReference type="CDD" id="cd07185">
    <property type="entry name" value="OmpA_C-like"/>
    <property type="match status" value="1"/>
</dbReference>
<dbReference type="InterPro" id="IPR006665">
    <property type="entry name" value="OmpA-like"/>
</dbReference>
<evidence type="ECO:0000259" key="6">
    <source>
        <dbReference type="PROSITE" id="PS51123"/>
    </source>
</evidence>
<dbReference type="PANTHER" id="PTHR30329">
    <property type="entry name" value="STATOR ELEMENT OF FLAGELLAR MOTOR COMPLEX"/>
    <property type="match status" value="1"/>
</dbReference>
<evidence type="ECO:0000256" key="4">
    <source>
        <dbReference type="PROSITE-ProRule" id="PRU00473"/>
    </source>
</evidence>
<sequence>MKKTVLSFLFALTASATFAQAPGQNKADKQYTKYAYIDATETYERIVEKGYKSPEVLTKLANSYYFNSQFDKAAKWYGELFAMTNDVEAEVYYRYAQSLKATGNYAKSNDMMNAFTAKTQEDLRGKNYTEHKDYMEIIKANSGRYEIGDAGINTEYSDYGSHVYNGKLYFTSARDTGNFVKRVHKWSNQYFTNVWSAEVTADSVGTPKRFARSINTRFHEATPVFTKDGNTMYFTRNDFTDGKKGKSKDRITLIKIYKATKVVKDSVETWENITELPFDSKDYTVAHPALSADGKWLYFASDMPGGFGQSDLYKVSISADGTFGTPVNLGKGINTEGKETFPFATDENELYFSSDGYPGVGGLDIYMAKIKDDGTFDEPINVGEPANSKFDDFAYFIDTKTRKGFLTSNREGGKGLDDIYKFLETRKLTCEQELSGIVTDKDTGEPIAGAKVTLFDDKFNKISEVTSDDKGFYDFGKVECGKAYYLRGEKDGYETNEQRIEIPKTTGKTDLPIQLEKKVKPIPVGGDLAKTFGIKEIYFDFDKSNIRQDAAVELAKILDVMEQYPTMKVDIRSHTDSRGSKAYNEKLSDRRANSTREWLISKGISADRLTSKGYGENQLVNQCSDGVKCTEDEHQMNRRSEFIIMGM</sequence>